<evidence type="ECO:0000256" key="1">
    <source>
        <dbReference type="ARBA" id="ARBA00022468"/>
    </source>
</evidence>
<feature type="region of interest" description="Disordered" evidence="2">
    <location>
        <begin position="454"/>
        <end position="581"/>
    </location>
</feature>
<dbReference type="Gene3D" id="1.10.506.10">
    <property type="entry name" value="GTPase Activation - p120gap, domain 1"/>
    <property type="match status" value="1"/>
</dbReference>
<feature type="domain" description="C2" evidence="3">
    <location>
        <begin position="687"/>
        <end position="800"/>
    </location>
</feature>
<dbReference type="GeneID" id="25261260"/>
<dbReference type="PROSITE" id="PS50004">
    <property type="entry name" value="C2"/>
    <property type="match status" value="1"/>
</dbReference>
<evidence type="ECO:0000259" key="3">
    <source>
        <dbReference type="PROSITE" id="PS50004"/>
    </source>
</evidence>
<keyword evidence="1" id="KW-0343">GTPase activation</keyword>
<keyword evidence="6" id="KW-1185">Reference proteome</keyword>
<dbReference type="EMBL" id="JMSN01000034">
    <property type="protein sequence ID" value="KDN46647.1"/>
    <property type="molecule type" value="Genomic_DNA"/>
</dbReference>
<feature type="compositionally biased region" description="Basic and acidic residues" evidence="2">
    <location>
        <begin position="648"/>
        <end position="665"/>
    </location>
</feature>
<feature type="compositionally biased region" description="Low complexity" evidence="2">
    <location>
        <begin position="126"/>
        <end position="136"/>
    </location>
</feature>
<sequence>MEASDTMDTQDEAVAVLQMWNPGTLKGSSSSYAGGSSSGSGAGAVLAKTVVPGVLHLKKRLPGSSSSSGGGGHHYYGSGASHSSIVSAAACAGTPRCKRETIIASSKLDPFGSTPSPSVKERPSRSRLATTASSSSNGMGSIGFADVDATEAPQLIPGPQTLGINGSDLIMIGSPAHGGSSVGSGGSWRKVTVVFRQHGVLSIYSEEKALLHSTLISDLTASEVRRVDDSIFLRPNIIAVSSRVSTLARSVGASACRLGVGVGCARGKQSPVSNAFATSGASPGGLGEHVWPSSGNSAGNGLFNDDLGCGSSPGSGSGSFALESILLAFPSRIKMQRWLMALQAYAVPEIYLSDDKITMSRLGSMDAAVSDQAQASTSPMIASPTQSMPKLHRINRSIKISVIEARGVSSDSYTHQQHHHQDQHQLHATQAHHASPIRKRTGLEGVSVGGFDSVHLPMSPSGSLAGRIISRKSSSTTNTSDNERRSSTGTHGSDGQQSHTQTLPPVPPPAAIAAAGAGQSPRISASRRRSLLNPKGDSGSCSSSSASGTAAAPDGSGAPPSRLRGSGSVPSSSSPSTTLDQITRIQKSRTASDLVPIFSGDASLYHASGTGTGTSDSFSISPTTRPELSAPLELKTDSTQQGASTARDMSRHHLASEESDSDKLDSGPIAGMRSGSSWAHWTTAGSVSPHSMALLPPRRDSNTSSAFSSSIGGGSENAWHSCRIYVNGVLLARTSFKSSQDGLVWMEDFHFETLPTLRRLQIEVLQQTTGRGGAMKQVPLGLVTLPVETIRRGEDIEGWFPVWSISEEKDADAASRFDLGARELVPFAQEVVGEIKLNFKISELIVLPTARYAAIEKALNGPERSVIIQHLAATAGENTLLSSVIQYGIAKGQIVALLTDLAKMESEKLGNDPDKDLLFRGNTALSRSLDKFQQFCCTSWLEVSIGEYIHQICAGDTGIDLDELLSSNKPRPHPFSALHTNEDQCASPTLFPASVEHFQEVVTRIWANIYRQRHQCPAELREVLFHLRSLVNARFTATGTGSGIQGVGAFVFLRLICPAITSPQLFGLLQASPSPSHSKLLLMIAKVFLALANKKTEFDKDKEPVLSSLNFFLKEQASTYDDFITFVSTVDSAVGSRVHRTHRLLDEDDEEIVQRFQAQRKSKFIPIHSDSLPNGDYALDQPLLLATLSADVTRIFGISSQSSHDFLTSLVPQEHIKSPTFAEFVAACSDVETQSQALLHLTSVGLCSTLKEQTPLHGQTTVISSVVARRDPQLSPTPGGRSRFFARKRSATISGANARGGVKGMTEDLARFDTALTPSSYNSASLMKRHSNDLSHDLVPEGLNAIQEFDTTLTPDGHANRKKKWWRI</sequence>
<dbReference type="RefSeq" id="XP_013243626.1">
    <property type="nucleotide sequence ID" value="XM_013388172.1"/>
</dbReference>
<reference evidence="5 6" key="1">
    <citation type="submission" date="2014-05" db="EMBL/GenBank/DDBJ databases">
        <title>Draft genome sequence of a rare smut relative, Tilletiaria anomala UBC 951.</title>
        <authorList>
            <consortium name="DOE Joint Genome Institute"/>
            <person name="Toome M."/>
            <person name="Kuo A."/>
            <person name="Henrissat B."/>
            <person name="Lipzen A."/>
            <person name="Tritt A."/>
            <person name="Yoshinaga Y."/>
            <person name="Zane M."/>
            <person name="Barry K."/>
            <person name="Grigoriev I.V."/>
            <person name="Spatafora J.W."/>
            <person name="Aimea M.C."/>
        </authorList>
    </citation>
    <scope>NUCLEOTIDE SEQUENCE [LARGE SCALE GENOMIC DNA]</scope>
    <source>
        <strain evidence="5 6">UBC 951</strain>
    </source>
</reference>
<protein>
    <submittedName>
        <fullName evidence="5">Uncharacterized protein</fullName>
    </submittedName>
</protein>
<accession>A0A066VY30</accession>
<evidence type="ECO:0000256" key="2">
    <source>
        <dbReference type="SAM" id="MobiDB-lite"/>
    </source>
</evidence>
<name>A0A066VY30_TILAU</name>
<dbReference type="SMART" id="SM00323">
    <property type="entry name" value="RasGAP"/>
    <property type="match status" value="1"/>
</dbReference>
<dbReference type="InterPro" id="IPR000008">
    <property type="entry name" value="C2_dom"/>
</dbReference>
<feature type="compositionally biased region" description="Low complexity" evidence="2">
    <location>
        <begin position="536"/>
        <end position="579"/>
    </location>
</feature>
<dbReference type="HOGENOM" id="CLU_256510_0_0_1"/>
<dbReference type="Proteomes" id="UP000027361">
    <property type="component" value="Unassembled WGS sequence"/>
</dbReference>
<dbReference type="PROSITE" id="PS50018">
    <property type="entry name" value="RAS_GTPASE_ACTIV_2"/>
    <property type="match status" value="1"/>
</dbReference>
<evidence type="ECO:0000313" key="5">
    <source>
        <dbReference type="EMBL" id="KDN46647.1"/>
    </source>
</evidence>
<dbReference type="InterPro" id="IPR035892">
    <property type="entry name" value="C2_domain_sf"/>
</dbReference>
<dbReference type="SUPFAM" id="SSF49562">
    <property type="entry name" value="C2 domain (Calcium/lipid-binding domain, CaLB)"/>
    <property type="match status" value="1"/>
</dbReference>
<feature type="compositionally biased region" description="Polar residues" evidence="2">
    <location>
        <begin position="487"/>
        <end position="503"/>
    </location>
</feature>
<comment type="caution">
    <text evidence="5">The sequence shown here is derived from an EMBL/GenBank/DDBJ whole genome shotgun (WGS) entry which is preliminary data.</text>
</comment>
<dbReference type="OrthoDB" id="775356at2759"/>
<dbReference type="GO" id="GO:0005096">
    <property type="term" value="F:GTPase activator activity"/>
    <property type="evidence" value="ECO:0007669"/>
    <property type="project" value="UniProtKB-KW"/>
</dbReference>
<feature type="region of interest" description="Disordered" evidence="2">
    <location>
        <begin position="610"/>
        <end position="669"/>
    </location>
</feature>
<dbReference type="SUPFAM" id="SSF48350">
    <property type="entry name" value="GTPase activation domain, GAP"/>
    <property type="match status" value="1"/>
</dbReference>
<dbReference type="InParanoid" id="A0A066VY30"/>
<feature type="compositionally biased region" description="Polar residues" evidence="2">
    <location>
        <begin position="471"/>
        <end position="480"/>
    </location>
</feature>
<dbReference type="PANTHER" id="PTHR10194:SF60">
    <property type="entry name" value="RAS GTPASE-ACTIVATING PROTEIN RASKOL"/>
    <property type="match status" value="1"/>
</dbReference>
<dbReference type="OMA" id="NIYRQRH"/>
<feature type="region of interest" description="Disordered" evidence="2">
    <location>
        <begin position="107"/>
        <end position="140"/>
    </location>
</feature>
<evidence type="ECO:0000259" key="4">
    <source>
        <dbReference type="PROSITE" id="PS50018"/>
    </source>
</evidence>
<dbReference type="InterPro" id="IPR008936">
    <property type="entry name" value="Rho_GTPase_activation_prot"/>
</dbReference>
<dbReference type="InterPro" id="IPR039360">
    <property type="entry name" value="Ras_GTPase"/>
</dbReference>
<feature type="region of interest" description="Disordered" evidence="2">
    <location>
        <begin position="409"/>
        <end position="434"/>
    </location>
</feature>
<dbReference type="Pfam" id="PF00616">
    <property type="entry name" value="RasGAP"/>
    <property type="match status" value="1"/>
</dbReference>
<feature type="domain" description="Ras-GAP" evidence="4">
    <location>
        <begin position="876"/>
        <end position="1093"/>
    </location>
</feature>
<dbReference type="STRING" id="1037660.A0A066VY30"/>
<evidence type="ECO:0000313" key="6">
    <source>
        <dbReference type="Proteomes" id="UP000027361"/>
    </source>
</evidence>
<gene>
    <name evidence="5" type="ORF">K437DRAFT_106884</name>
</gene>
<organism evidence="5 6">
    <name type="scientific">Tilletiaria anomala (strain ATCC 24038 / CBS 436.72 / UBC 951)</name>
    <dbReference type="NCBI Taxonomy" id="1037660"/>
    <lineage>
        <taxon>Eukaryota</taxon>
        <taxon>Fungi</taxon>
        <taxon>Dikarya</taxon>
        <taxon>Basidiomycota</taxon>
        <taxon>Ustilaginomycotina</taxon>
        <taxon>Exobasidiomycetes</taxon>
        <taxon>Georgefischeriales</taxon>
        <taxon>Tilletiariaceae</taxon>
        <taxon>Tilletiaria</taxon>
    </lineage>
</organism>
<proteinExistence type="predicted"/>
<dbReference type="InterPro" id="IPR001936">
    <property type="entry name" value="RasGAP_dom"/>
</dbReference>
<dbReference type="PANTHER" id="PTHR10194">
    <property type="entry name" value="RAS GTPASE-ACTIVATING PROTEINS"/>
    <property type="match status" value="1"/>
</dbReference>